<sequence length="444" mass="46850">MTERPTFAPPSGTVVGWVDTDAGVLRATGIPYATAGRFEEPVPAADRTEVLEATGWAPACPQAPVVFLERVLGGDFSSLATDESCQNLSVTVPRDVQAGERLPVMVWIHGGSYTSGAGDVPVMDPAPLVAEQRVVAVTVTYRLGIFGYLGGRAGRPANLGLLDQVEALRWVQRNVEAFGGDPARVTVFGQSAGGDAVAHLMAVAGAASLFSRAIVQSAPLGISRGRSAMNAAMLEAAEGITAQTPVDEVVARQSAVAKTAKGSGLRAAMPFGTQYGFDPLPPEDAVDDAWDAVAEEVDLLIGCTSEEARLFVREVPVVQRVIALPVVGPLVRRALVAALTEVVYGRSARRFARRHARAGGRVHRYVLSWSAPGNPWGAAHTVDLPMLFGDEKTWARAELVDGASWDQVQEAARAVRAVWGAFARGDDLGRDASVPGVLRCTAVR</sequence>
<evidence type="ECO:0000313" key="5">
    <source>
        <dbReference type="EMBL" id="NYS92372.1"/>
    </source>
</evidence>
<name>A0A853ERK8_9MICO</name>
<evidence type="ECO:0000256" key="2">
    <source>
        <dbReference type="ARBA" id="ARBA00022801"/>
    </source>
</evidence>
<protein>
    <recommendedName>
        <fullName evidence="3">Carboxylic ester hydrolase</fullName>
        <ecNumber evidence="3">3.1.1.-</ecNumber>
    </recommendedName>
</protein>
<keyword evidence="6" id="KW-1185">Reference proteome</keyword>
<organism evidence="5 6">
    <name type="scientific">Sanguibacter inulinus</name>
    <dbReference type="NCBI Taxonomy" id="60922"/>
    <lineage>
        <taxon>Bacteria</taxon>
        <taxon>Bacillati</taxon>
        <taxon>Actinomycetota</taxon>
        <taxon>Actinomycetes</taxon>
        <taxon>Micrococcales</taxon>
        <taxon>Sanguibacteraceae</taxon>
        <taxon>Sanguibacter</taxon>
    </lineage>
</organism>
<dbReference type="SUPFAM" id="SSF53474">
    <property type="entry name" value="alpha/beta-Hydrolases"/>
    <property type="match status" value="1"/>
</dbReference>
<dbReference type="EC" id="3.1.1.-" evidence="3"/>
<reference evidence="5 6" key="1">
    <citation type="submission" date="2020-07" db="EMBL/GenBank/DDBJ databases">
        <title>MOT database genomes.</title>
        <authorList>
            <person name="Joseph S."/>
            <person name="Aduse-Opoku J."/>
            <person name="Hashim A."/>
            <person name="Wade W."/>
            <person name="Curtis M."/>
        </authorList>
    </citation>
    <scope>NUCLEOTIDE SEQUENCE [LARGE SCALE GENOMIC DNA]</scope>
    <source>
        <strain evidence="5 6">DSM 100099</strain>
    </source>
</reference>
<evidence type="ECO:0000259" key="4">
    <source>
        <dbReference type="Pfam" id="PF00135"/>
    </source>
</evidence>
<accession>A0A853ERK8</accession>
<dbReference type="GO" id="GO:0016787">
    <property type="term" value="F:hydrolase activity"/>
    <property type="evidence" value="ECO:0007669"/>
    <property type="project" value="UniProtKB-KW"/>
</dbReference>
<evidence type="ECO:0000313" key="6">
    <source>
        <dbReference type="Proteomes" id="UP000561011"/>
    </source>
</evidence>
<dbReference type="InterPro" id="IPR019826">
    <property type="entry name" value="Carboxylesterase_B_AS"/>
</dbReference>
<keyword evidence="2 3" id="KW-0378">Hydrolase</keyword>
<dbReference type="Pfam" id="PF00135">
    <property type="entry name" value="COesterase"/>
    <property type="match status" value="1"/>
</dbReference>
<dbReference type="PROSITE" id="PS00122">
    <property type="entry name" value="CARBOXYLESTERASE_B_1"/>
    <property type="match status" value="1"/>
</dbReference>
<dbReference type="InterPro" id="IPR029058">
    <property type="entry name" value="AB_hydrolase_fold"/>
</dbReference>
<comment type="similarity">
    <text evidence="1 3">Belongs to the type-B carboxylesterase/lipase family.</text>
</comment>
<dbReference type="AlphaFoldDB" id="A0A853ERK8"/>
<gene>
    <name evidence="5" type="ORF">HZZ10_02345</name>
</gene>
<dbReference type="InterPro" id="IPR050309">
    <property type="entry name" value="Type-B_Carboxylest/Lipase"/>
</dbReference>
<dbReference type="EMBL" id="JACBYE010000003">
    <property type="protein sequence ID" value="NYS92372.1"/>
    <property type="molecule type" value="Genomic_DNA"/>
</dbReference>
<evidence type="ECO:0000256" key="3">
    <source>
        <dbReference type="RuleBase" id="RU361235"/>
    </source>
</evidence>
<evidence type="ECO:0000256" key="1">
    <source>
        <dbReference type="ARBA" id="ARBA00005964"/>
    </source>
</evidence>
<comment type="caution">
    <text evidence="5">The sequence shown here is derived from an EMBL/GenBank/DDBJ whole genome shotgun (WGS) entry which is preliminary data.</text>
</comment>
<dbReference type="Proteomes" id="UP000561011">
    <property type="component" value="Unassembled WGS sequence"/>
</dbReference>
<proteinExistence type="inferred from homology"/>
<dbReference type="RefSeq" id="WP_179912250.1">
    <property type="nucleotide sequence ID" value="NZ_JACBYE010000003.1"/>
</dbReference>
<feature type="domain" description="Carboxylesterase type B" evidence="4">
    <location>
        <begin position="23"/>
        <end position="314"/>
    </location>
</feature>
<dbReference type="Gene3D" id="3.40.50.1820">
    <property type="entry name" value="alpha/beta hydrolase"/>
    <property type="match status" value="1"/>
</dbReference>
<dbReference type="InterPro" id="IPR002018">
    <property type="entry name" value="CarbesteraseB"/>
</dbReference>
<dbReference type="PANTHER" id="PTHR11559">
    <property type="entry name" value="CARBOXYLESTERASE"/>
    <property type="match status" value="1"/>
</dbReference>